<name>B4M8N2_DROVI</name>
<dbReference type="SMR" id="B4M8N2"/>
<dbReference type="PhylomeDB" id="B4M8N2"/>
<keyword evidence="8" id="KW-0479">Metal-binding</keyword>
<dbReference type="CDD" id="cd06461">
    <property type="entry name" value="M2_ACE"/>
    <property type="match status" value="1"/>
</dbReference>
<evidence type="ECO:0000256" key="2">
    <source>
        <dbReference type="ARBA" id="ARBA00022729"/>
    </source>
</evidence>
<evidence type="ECO:0000256" key="1">
    <source>
        <dbReference type="ARBA" id="ARBA00008139"/>
    </source>
</evidence>
<dbReference type="PANTHER" id="PTHR10514">
    <property type="entry name" value="ANGIOTENSIN-CONVERTING ENZYME"/>
    <property type="match status" value="1"/>
</dbReference>
<evidence type="ECO:0000256" key="6">
    <source>
        <dbReference type="PIRSR" id="PIRSR601548-5"/>
    </source>
</evidence>
<keyword evidence="2 9" id="KW-0732">Signal</keyword>
<dbReference type="PROSITE" id="PS52011">
    <property type="entry name" value="PEPTIDASE_M2"/>
    <property type="match status" value="1"/>
</dbReference>
<dbReference type="PRINTS" id="PR00791">
    <property type="entry name" value="PEPDIPTASEA"/>
</dbReference>
<proteinExistence type="inferred from homology"/>
<keyword evidence="8 10" id="KW-0378">Hydrolase</keyword>
<dbReference type="FunCoup" id="B4M8N2">
    <property type="interactions" value="2"/>
</dbReference>
<comment type="similarity">
    <text evidence="1 7 8">Belongs to the peptidase M2 family.</text>
</comment>
<dbReference type="Pfam" id="PF01401">
    <property type="entry name" value="Peptidase_M2"/>
    <property type="match status" value="1"/>
</dbReference>
<reference evidence="10 11" key="1">
    <citation type="journal article" date="2007" name="Nature">
        <title>Evolution of genes and genomes on the Drosophila phylogeny.</title>
        <authorList>
            <consortium name="Drosophila 12 Genomes Consortium"/>
            <person name="Clark A.G."/>
            <person name="Eisen M.B."/>
            <person name="Smith D.R."/>
            <person name="Bergman C.M."/>
            <person name="Oliver B."/>
            <person name="Markow T.A."/>
            <person name="Kaufman T.C."/>
            <person name="Kellis M."/>
            <person name="Gelbart W."/>
            <person name="Iyer V.N."/>
            <person name="Pollard D.A."/>
            <person name="Sackton T.B."/>
            <person name="Larracuente A.M."/>
            <person name="Singh N.D."/>
            <person name="Abad J.P."/>
            <person name="Abt D.N."/>
            <person name="Adryan B."/>
            <person name="Aguade M."/>
            <person name="Akashi H."/>
            <person name="Anderson W.W."/>
            <person name="Aquadro C.F."/>
            <person name="Ardell D.H."/>
            <person name="Arguello R."/>
            <person name="Artieri C.G."/>
            <person name="Barbash D.A."/>
            <person name="Barker D."/>
            <person name="Barsanti P."/>
            <person name="Batterham P."/>
            <person name="Batzoglou S."/>
            <person name="Begun D."/>
            <person name="Bhutkar A."/>
            <person name="Blanco E."/>
            <person name="Bosak S.A."/>
            <person name="Bradley R.K."/>
            <person name="Brand A.D."/>
            <person name="Brent M.R."/>
            <person name="Brooks A.N."/>
            <person name="Brown R.H."/>
            <person name="Butlin R.K."/>
            <person name="Caggese C."/>
            <person name="Calvi B.R."/>
            <person name="Bernardo de Carvalho A."/>
            <person name="Caspi A."/>
            <person name="Castrezana S."/>
            <person name="Celniker S.E."/>
            <person name="Chang J.L."/>
            <person name="Chapple C."/>
            <person name="Chatterji S."/>
            <person name="Chinwalla A."/>
            <person name="Civetta A."/>
            <person name="Clifton S.W."/>
            <person name="Comeron J.M."/>
            <person name="Costello J.C."/>
            <person name="Coyne J.A."/>
            <person name="Daub J."/>
            <person name="David R.G."/>
            <person name="Delcher A.L."/>
            <person name="Delehaunty K."/>
            <person name="Do C.B."/>
            <person name="Ebling H."/>
            <person name="Edwards K."/>
            <person name="Eickbush T."/>
            <person name="Evans J.D."/>
            <person name="Filipski A."/>
            <person name="Findeiss S."/>
            <person name="Freyhult E."/>
            <person name="Fulton L."/>
            <person name="Fulton R."/>
            <person name="Garcia A.C."/>
            <person name="Gardiner A."/>
            <person name="Garfield D.A."/>
            <person name="Garvin B.E."/>
            <person name="Gibson G."/>
            <person name="Gilbert D."/>
            <person name="Gnerre S."/>
            <person name="Godfrey J."/>
            <person name="Good R."/>
            <person name="Gotea V."/>
            <person name="Gravely B."/>
            <person name="Greenberg A.J."/>
            <person name="Griffiths-Jones S."/>
            <person name="Gross S."/>
            <person name="Guigo R."/>
            <person name="Gustafson E.A."/>
            <person name="Haerty W."/>
            <person name="Hahn M.W."/>
            <person name="Halligan D.L."/>
            <person name="Halpern A.L."/>
            <person name="Halter G.M."/>
            <person name="Han M.V."/>
            <person name="Heger A."/>
            <person name="Hillier L."/>
            <person name="Hinrichs A.S."/>
            <person name="Holmes I."/>
            <person name="Hoskins R.A."/>
            <person name="Hubisz M.J."/>
            <person name="Hultmark D."/>
            <person name="Huntley M.A."/>
            <person name="Jaffe D.B."/>
            <person name="Jagadeeshan S."/>
            <person name="Jeck W.R."/>
            <person name="Johnson J."/>
            <person name="Jones C.D."/>
            <person name="Jordan W.C."/>
            <person name="Karpen G.H."/>
            <person name="Kataoka E."/>
            <person name="Keightley P.D."/>
            <person name="Kheradpour P."/>
            <person name="Kirkness E.F."/>
            <person name="Koerich L.B."/>
            <person name="Kristiansen K."/>
            <person name="Kudrna D."/>
            <person name="Kulathinal R.J."/>
            <person name="Kumar S."/>
            <person name="Kwok R."/>
            <person name="Lander E."/>
            <person name="Langley C.H."/>
            <person name="Lapoint R."/>
            <person name="Lazzaro B.P."/>
            <person name="Lee S.J."/>
            <person name="Levesque L."/>
            <person name="Li R."/>
            <person name="Lin C.F."/>
            <person name="Lin M.F."/>
            <person name="Lindblad-Toh K."/>
            <person name="Llopart A."/>
            <person name="Long M."/>
            <person name="Low L."/>
            <person name="Lozovsky E."/>
            <person name="Lu J."/>
            <person name="Luo M."/>
            <person name="Machado C.A."/>
            <person name="Makalowski W."/>
            <person name="Marzo M."/>
            <person name="Matsuda M."/>
            <person name="Matzkin L."/>
            <person name="McAllister B."/>
            <person name="McBride C.S."/>
            <person name="McKernan B."/>
            <person name="McKernan K."/>
            <person name="Mendez-Lago M."/>
            <person name="Minx P."/>
            <person name="Mollenhauer M.U."/>
            <person name="Montooth K."/>
            <person name="Mount S.M."/>
            <person name="Mu X."/>
            <person name="Myers E."/>
            <person name="Negre B."/>
            <person name="Newfeld S."/>
            <person name="Nielsen R."/>
            <person name="Noor M.A."/>
            <person name="O'Grady P."/>
            <person name="Pachter L."/>
            <person name="Papaceit M."/>
            <person name="Parisi M.J."/>
            <person name="Parisi M."/>
            <person name="Parts L."/>
            <person name="Pedersen J.S."/>
            <person name="Pesole G."/>
            <person name="Phillippy A.M."/>
            <person name="Ponting C.P."/>
            <person name="Pop M."/>
            <person name="Porcelli D."/>
            <person name="Powell J.R."/>
            <person name="Prohaska S."/>
            <person name="Pruitt K."/>
            <person name="Puig M."/>
            <person name="Quesneville H."/>
            <person name="Ram K.R."/>
            <person name="Rand D."/>
            <person name="Rasmussen M.D."/>
            <person name="Reed L.K."/>
            <person name="Reenan R."/>
            <person name="Reily A."/>
            <person name="Remington K.A."/>
            <person name="Rieger T.T."/>
            <person name="Ritchie M.G."/>
            <person name="Robin C."/>
            <person name="Rogers Y.H."/>
            <person name="Rohde C."/>
            <person name="Rozas J."/>
            <person name="Rubenfield M.J."/>
            <person name="Ruiz A."/>
            <person name="Russo S."/>
            <person name="Salzberg S.L."/>
            <person name="Sanchez-Gracia A."/>
            <person name="Saranga D.J."/>
            <person name="Sato H."/>
            <person name="Schaeffer S.W."/>
            <person name="Schatz M.C."/>
            <person name="Schlenke T."/>
            <person name="Schwartz R."/>
            <person name="Segarra C."/>
            <person name="Singh R.S."/>
            <person name="Sirot L."/>
            <person name="Sirota M."/>
            <person name="Sisneros N.B."/>
            <person name="Smith C.D."/>
            <person name="Smith T.F."/>
            <person name="Spieth J."/>
            <person name="Stage D.E."/>
            <person name="Stark A."/>
            <person name="Stephan W."/>
            <person name="Strausberg R.L."/>
            <person name="Strempel S."/>
            <person name="Sturgill D."/>
            <person name="Sutton G."/>
            <person name="Sutton G.G."/>
            <person name="Tao W."/>
            <person name="Teichmann S."/>
            <person name="Tobari Y.N."/>
            <person name="Tomimura Y."/>
            <person name="Tsolas J.M."/>
            <person name="Valente V.L."/>
            <person name="Venter E."/>
            <person name="Venter J.C."/>
            <person name="Vicario S."/>
            <person name="Vieira F.G."/>
            <person name="Vilella A.J."/>
            <person name="Villasante A."/>
            <person name="Walenz B."/>
            <person name="Wang J."/>
            <person name="Wasserman M."/>
            <person name="Watts T."/>
            <person name="Wilson D."/>
            <person name="Wilson R.K."/>
            <person name="Wing R.A."/>
            <person name="Wolfner M.F."/>
            <person name="Wong A."/>
            <person name="Wong G.K."/>
            <person name="Wu C.I."/>
            <person name="Wu G."/>
            <person name="Yamamoto D."/>
            <person name="Yang H.P."/>
            <person name="Yang S.P."/>
            <person name="Yorke J.A."/>
            <person name="Yoshida K."/>
            <person name="Zdobnov E."/>
            <person name="Zhang P."/>
            <person name="Zhang Y."/>
            <person name="Zimin A.V."/>
            <person name="Baldwin J."/>
            <person name="Abdouelleil A."/>
            <person name="Abdulkadir J."/>
            <person name="Abebe A."/>
            <person name="Abera B."/>
            <person name="Abreu J."/>
            <person name="Acer S.C."/>
            <person name="Aftuck L."/>
            <person name="Alexander A."/>
            <person name="An P."/>
            <person name="Anderson E."/>
            <person name="Anderson S."/>
            <person name="Arachi H."/>
            <person name="Azer M."/>
            <person name="Bachantsang P."/>
            <person name="Barry A."/>
            <person name="Bayul T."/>
            <person name="Berlin A."/>
            <person name="Bessette D."/>
            <person name="Bloom T."/>
            <person name="Blye J."/>
            <person name="Boguslavskiy L."/>
            <person name="Bonnet C."/>
            <person name="Boukhgalter B."/>
            <person name="Bourzgui I."/>
            <person name="Brown A."/>
            <person name="Cahill P."/>
            <person name="Channer S."/>
            <person name="Cheshatsang Y."/>
            <person name="Chuda L."/>
            <person name="Citroen M."/>
            <person name="Collymore A."/>
            <person name="Cooke P."/>
            <person name="Costello M."/>
            <person name="D'Aco K."/>
            <person name="Daza R."/>
            <person name="De Haan G."/>
            <person name="DeGray S."/>
            <person name="DeMaso C."/>
            <person name="Dhargay N."/>
            <person name="Dooley K."/>
            <person name="Dooley E."/>
            <person name="Doricent M."/>
            <person name="Dorje P."/>
            <person name="Dorjee K."/>
            <person name="Dupes A."/>
            <person name="Elong R."/>
            <person name="Falk J."/>
            <person name="Farina A."/>
            <person name="Faro S."/>
            <person name="Ferguson D."/>
            <person name="Fisher S."/>
            <person name="Foley C.D."/>
            <person name="Franke A."/>
            <person name="Friedrich D."/>
            <person name="Gadbois L."/>
            <person name="Gearin G."/>
            <person name="Gearin C.R."/>
            <person name="Giannoukos G."/>
            <person name="Goode T."/>
            <person name="Graham J."/>
            <person name="Grandbois E."/>
            <person name="Grewal S."/>
            <person name="Gyaltsen K."/>
            <person name="Hafez N."/>
            <person name="Hagos B."/>
            <person name="Hall J."/>
            <person name="Henson C."/>
            <person name="Hollinger A."/>
            <person name="Honan T."/>
            <person name="Huard M.D."/>
            <person name="Hughes L."/>
            <person name="Hurhula B."/>
            <person name="Husby M.E."/>
            <person name="Kamat A."/>
            <person name="Kanga B."/>
            <person name="Kashin S."/>
            <person name="Khazanovich D."/>
            <person name="Kisner P."/>
            <person name="Lance K."/>
            <person name="Lara M."/>
            <person name="Lee W."/>
            <person name="Lennon N."/>
            <person name="Letendre F."/>
            <person name="LeVine R."/>
            <person name="Lipovsky A."/>
            <person name="Liu X."/>
            <person name="Liu J."/>
            <person name="Liu S."/>
            <person name="Lokyitsang T."/>
            <person name="Lokyitsang Y."/>
            <person name="Lubonja R."/>
            <person name="Lui A."/>
            <person name="MacDonald P."/>
            <person name="Magnisalis V."/>
            <person name="Maru K."/>
            <person name="Matthews C."/>
            <person name="McCusker W."/>
            <person name="McDonough S."/>
            <person name="Mehta T."/>
            <person name="Meldrim J."/>
            <person name="Meneus L."/>
            <person name="Mihai O."/>
            <person name="Mihalev A."/>
            <person name="Mihova T."/>
            <person name="Mittelman R."/>
            <person name="Mlenga V."/>
            <person name="Montmayeur A."/>
            <person name="Mulrain L."/>
            <person name="Navidi A."/>
            <person name="Naylor J."/>
            <person name="Negash T."/>
            <person name="Nguyen T."/>
            <person name="Nguyen N."/>
            <person name="Nicol R."/>
            <person name="Norbu C."/>
            <person name="Norbu N."/>
            <person name="Novod N."/>
            <person name="O'Neill B."/>
            <person name="Osman S."/>
            <person name="Markiewicz E."/>
            <person name="Oyono O.L."/>
            <person name="Patti C."/>
            <person name="Phunkhang P."/>
            <person name="Pierre F."/>
            <person name="Priest M."/>
            <person name="Raghuraman S."/>
            <person name="Rege F."/>
            <person name="Reyes R."/>
            <person name="Rise C."/>
            <person name="Rogov P."/>
            <person name="Ross K."/>
            <person name="Ryan E."/>
            <person name="Settipalli S."/>
            <person name="Shea T."/>
            <person name="Sherpa N."/>
            <person name="Shi L."/>
            <person name="Shih D."/>
            <person name="Sparrow T."/>
            <person name="Spaulding J."/>
            <person name="Stalker J."/>
            <person name="Stange-Thomann N."/>
            <person name="Stavropoulos S."/>
            <person name="Stone C."/>
            <person name="Strader C."/>
            <person name="Tesfaye S."/>
            <person name="Thomson T."/>
            <person name="Thoulutsang Y."/>
            <person name="Thoulutsang D."/>
            <person name="Topham K."/>
            <person name="Topping I."/>
            <person name="Tsamla T."/>
            <person name="Vassiliev H."/>
            <person name="Vo A."/>
            <person name="Wangchuk T."/>
            <person name="Wangdi T."/>
            <person name="Weiand M."/>
            <person name="Wilkinson J."/>
            <person name="Wilson A."/>
            <person name="Yadav S."/>
            <person name="Young G."/>
            <person name="Yu Q."/>
            <person name="Zembek L."/>
            <person name="Zhong D."/>
            <person name="Zimmer A."/>
            <person name="Zwirko Z."/>
            <person name="Jaffe D.B."/>
            <person name="Alvarez P."/>
            <person name="Brockman W."/>
            <person name="Butler J."/>
            <person name="Chin C."/>
            <person name="Gnerre S."/>
            <person name="Grabherr M."/>
            <person name="Kleber M."/>
            <person name="Mauceli E."/>
            <person name="MacCallum I."/>
        </authorList>
    </citation>
    <scope>NUCLEOTIDE SEQUENCE [LARGE SCALE GENOMIC DNA]</scope>
    <source>
        <strain evidence="11">Tucson 15010-1051.87</strain>
    </source>
</reference>
<feature type="disulfide bond" evidence="5 7">
    <location>
        <begin position="341"/>
        <end position="359"/>
    </location>
</feature>
<dbReference type="SUPFAM" id="SSF55486">
    <property type="entry name" value="Metalloproteases ('zincins'), catalytic domain"/>
    <property type="match status" value="1"/>
</dbReference>
<dbReference type="InterPro" id="IPR001548">
    <property type="entry name" value="Peptidase_M2"/>
</dbReference>
<accession>B4M8N2</accession>
<dbReference type="GO" id="GO:0004180">
    <property type="term" value="F:carboxypeptidase activity"/>
    <property type="evidence" value="ECO:0007669"/>
    <property type="project" value="UniProtKB-KW"/>
</dbReference>
<dbReference type="PANTHER" id="PTHR10514:SF44">
    <property type="entry name" value="ANGIOTENSIN-CONVERTING ENZYME-RELATED"/>
    <property type="match status" value="1"/>
</dbReference>
<dbReference type="KEGG" id="dvi:6634021"/>
<keyword evidence="8" id="KW-0862">Zinc</keyword>
<feature type="glycosylation site" description="N-linked (GlcNAc...) asparagine" evidence="6">
    <location>
        <position position="123"/>
    </location>
</feature>
<dbReference type="GO" id="GO:0008237">
    <property type="term" value="F:metallopeptidase activity"/>
    <property type="evidence" value="ECO:0007669"/>
    <property type="project" value="UniProtKB-KW"/>
</dbReference>
<evidence type="ECO:0000256" key="9">
    <source>
        <dbReference type="SAM" id="SignalP"/>
    </source>
</evidence>
<feature type="chain" id="PRO_5002817464" description="Angiotensin-converting enzyme" evidence="9">
    <location>
        <begin position="17"/>
        <end position="614"/>
    </location>
</feature>
<dbReference type="STRING" id="7244.B4M8N2"/>
<dbReference type="OrthoDB" id="10029630at2759"/>
<gene>
    <name evidence="10" type="primary">Dvir\GJ18157</name>
    <name evidence="10" type="ORF">Dvir_GJ18157</name>
</gene>
<dbReference type="InParanoid" id="B4M8N2"/>
<keyword evidence="8" id="KW-0645">Protease</keyword>
<dbReference type="HOGENOM" id="CLU_014364_3_3_1"/>
<organism evidence="10 11">
    <name type="scientific">Drosophila virilis</name>
    <name type="common">Fruit fly</name>
    <dbReference type="NCBI Taxonomy" id="7244"/>
    <lineage>
        <taxon>Eukaryota</taxon>
        <taxon>Metazoa</taxon>
        <taxon>Ecdysozoa</taxon>
        <taxon>Arthropoda</taxon>
        <taxon>Hexapoda</taxon>
        <taxon>Insecta</taxon>
        <taxon>Pterygota</taxon>
        <taxon>Neoptera</taxon>
        <taxon>Endopterygota</taxon>
        <taxon>Diptera</taxon>
        <taxon>Brachycera</taxon>
        <taxon>Muscomorpha</taxon>
        <taxon>Ephydroidea</taxon>
        <taxon>Drosophilidae</taxon>
        <taxon>Drosophila</taxon>
    </lineage>
</organism>
<keyword evidence="8 10" id="KW-0121">Carboxypeptidase</keyword>
<evidence type="ECO:0000256" key="4">
    <source>
        <dbReference type="ARBA" id="ARBA00023180"/>
    </source>
</evidence>
<evidence type="ECO:0000313" key="10">
    <source>
        <dbReference type="EMBL" id="EDW57558.1"/>
    </source>
</evidence>
<evidence type="ECO:0000256" key="3">
    <source>
        <dbReference type="ARBA" id="ARBA00023157"/>
    </source>
</evidence>
<dbReference type="GO" id="GO:0008241">
    <property type="term" value="F:peptidyl-dipeptidase activity"/>
    <property type="evidence" value="ECO:0007669"/>
    <property type="project" value="InterPro"/>
</dbReference>
<evidence type="ECO:0000256" key="5">
    <source>
        <dbReference type="PIRSR" id="PIRSR601548-4"/>
    </source>
</evidence>
<evidence type="ECO:0000313" key="11">
    <source>
        <dbReference type="Proteomes" id="UP000008792"/>
    </source>
</evidence>
<dbReference type="EMBL" id="CH940654">
    <property type="protein sequence ID" value="EDW57558.1"/>
    <property type="molecule type" value="Genomic_DNA"/>
</dbReference>
<dbReference type="eggNOG" id="KOG3690">
    <property type="taxonomic scope" value="Eukaryota"/>
</dbReference>
<dbReference type="OMA" id="DQYASNF"/>
<evidence type="ECO:0000256" key="7">
    <source>
        <dbReference type="PROSITE-ProRule" id="PRU01355"/>
    </source>
</evidence>
<keyword evidence="8" id="KW-0482">Metalloprotease</keyword>
<keyword evidence="4 6" id="KW-0325">Glycoprotein</keyword>
<dbReference type="GO" id="GO:0005886">
    <property type="term" value="C:plasma membrane"/>
    <property type="evidence" value="ECO:0007669"/>
    <property type="project" value="TreeGrafter"/>
</dbReference>
<feature type="disulfide bond" evidence="5 7">
    <location>
        <begin position="134"/>
        <end position="142"/>
    </location>
</feature>
<feature type="signal peptide" evidence="9">
    <location>
        <begin position="1"/>
        <end position="16"/>
    </location>
</feature>
<protein>
    <recommendedName>
        <fullName evidence="8">Angiotensin-converting enzyme</fullName>
        <ecNumber evidence="8">3.4.-.-</ecNumber>
    </recommendedName>
</protein>
<keyword evidence="11" id="KW-1185">Reference proteome</keyword>
<dbReference type="Proteomes" id="UP000008792">
    <property type="component" value="Unassembled WGS sequence"/>
</dbReference>
<dbReference type="GO" id="GO:0005615">
    <property type="term" value="C:extracellular space"/>
    <property type="evidence" value="ECO:0007669"/>
    <property type="project" value="TreeGrafter"/>
</dbReference>
<dbReference type="GO" id="GO:0046872">
    <property type="term" value="F:metal ion binding"/>
    <property type="evidence" value="ECO:0007669"/>
    <property type="project" value="UniProtKB-KW"/>
</dbReference>
<dbReference type="GO" id="GO:0006508">
    <property type="term" value="P:proteolysis"/>
    <property type="evidence" value="ECO:0007669"/>
    <property type="project" value="UniProtKB-KW"/>
</dbReference>
<keyword evidence="3 5" id="KW-1015">Disulfide bond</keyword>
<comment type="cofactor">
    <cofactor evidence="8">
        <name>Zn(2+)</name>
        <dbReference type="ChEBI" id="CHEBI:29105"/>
    </cofactor>
    <text evidence="8">Binds 1 zinc ion per subunit.</text>
</comment>
<evidence type="ECO:0000256" key="8">
    <source>
        <dbReference type="RuleBase" id="RU361144"/>
    </source>
</evidence>
<dbReference type="EC" id="3.4.-.-" evidence="8"/>
<feature type="disulfide bond" evidence="5 7">
    <location>
        <begin position="527"/>
        <end position="545"/>
    </location>
</feature>
<sequence>MLQGLLILLCLAFTQAYPSPDPSLAAFLSDVNQQLSVIYDQEQLAFLQNELHGPNDLVALLQAELAHEKLLKYLGSISKRVAKFKRLRLGDALQRRQLQRMPQLGYEALSGAEVVQIYELAANMSDSYQNVQLCAYKQPLNCTLRLIPDVQRVVQQSRNLEEIEYYWLEWRRRTGLATRQQFVHFMELYKKTAKANGFSQAQDYWFHQLELSGQQAMGLLNELMSKLEPLFLQFHAHVRGSLRKMHGEQLVPHGRAYPQHLAEVFLGNSYRSASADWFVDIPSPEAGLPNITEALQRRGLSTTQRVFWNVAEYYRGLGLTQLESSLWTNAQPVASHNEDSCWHKAWRFYTLPTNNFSYCPLSDEERFFNMFEAQLELHYFRAAAAQPTLLREEPFPNFMNALGKSFALAAASPRYLRKLGLLRDAEWSGLPARLNRLYLQGLRVVFLLPVFYVLDRYRVEVLSGHIMADDNEAYWRHTERYTGAVPPRRRSNEHFDVPAKLLLEVDDQYTSQFFSTVLQFQLYKYFCTRTGQYAEDSANKPLDLCDLSDQREIGTILKHTMSLGSSLHYKEVLQQLLGTAELSMDGLLTYFKPLQDWLTQQNRDNGLEVGWLPN</sequence>
<dbReference type="AlphaFoldDB" id="B4M8N2"/>